<dbReference type="AlphaFoldDB" id="A0A9D1HXD2"/>
<gene>
    <name evidence="2" type="ORF">IAD17_00435</name>
</gene>
<evidence type="ECO:0000313" key="2">
    <source>
        <dbReference type="EMBL" id="HIU23388.1"/>
    </source>
</evidence>
<reference evidence="2" key="1">
    <citation type="submission" date="2020-10" db="EMBL/GenBank/DDBJ databases">
        <authorList>
            <person name="Gilroy R."/>
        </authorList>
    </citation>
    <scope>NUCLEOTIDE SEQUENCE</scope>
    <source>
        <strain evidence="2">ChiHjej12B11-29160</strain>
    </source>
</reference>
<organism evidence="2 3">
    <name type="scientific">Candidatus Coprovicinus avistercoris</name>
    <dbReference type="NCBI Taxonomy" id="2840754"/>
    <lineage>
        <taxon>Bacteria</taxon>
        <taxon>Bacillati</taxon>
        <taxon>Actinomycetota</taxon>
        <taxon>Coriobacteriia</taxon>
        <taxon>Coriobacteriales</taxon>
        <taxon>Coriobacteriaceae</taxon>
        <taxon>Coriobacteriaceae incertae sedis</taxon>
        <taxon>Candidatus Coprovicinus</taxon>
    </lineage>
</organism>
<keyword evidence="1" id="KW-1133">Transmembrane helix</keyword>
<name>A0A9D1HXD2_9ACTN</name>
<accession>A0A9D1HXD2</accession>
<proteinExistence type="predicted"/>
<comment type="caution">
    <text evidence="2">The sequence shown here is derived from an EMBL/GenBank/DDBJ whole genome shotgun (WGS) entry which is preliminary data.</text>
</comment>
<evidence type="ECO:0000313" key="3">
    <source>
        <dbReference type="Proteomes" id="UP000824078"/>
    </source>
</evidence>
<dbReference type="Proteomes" id="UP000824078">
    <property type="component" value="Unassembled WGS sequence"/>
</dbReference>
<evidence type="ECO:0000256" key="1">
    <source>
        <dbReference type="SAM" id="Phobius"/>
    </source>
</evidence>
<protein>
    <submittedName>
        <fullName evidence="2">Uncharacterized protein</fullName>
    </submittedName>
</protein>
<dbReference type="EMBL" id="DVMQ01000002">
    <property type="protein sequence ID" value="HIU23388.1"/>
    <property type="molecule type" value="Genomic_DNA"/>
</dbReference>
<keyword evidence="1" id="KW-0812">Transmembrane</keyword>
<sequence>MKKVLIGVVAAAIVIAVVSVCVYLFYHDWSPATCTSPQVCSICGATQGEALGHDWEKATCESPRTCTRCGEEDGDPLGHDWGEWATDKESTCTVAGSKHRTCDRCGETEQRSLPLAEHQPGDWEVVTEATVDASGNAVPGERVRKCKVCGEELESEEIVLSAEEIAAQYKSSCTALTYEQVARDPDAYEGTKAVFTGEVIQVMQDGTYYTLRVNVTPASWGGYTDTIMVGYDASAGDSRILEDDVITFYGTMAGLYSYESVMGAEITVPLMFAEYIDR</sequence>
<reference evidence="2" key="2">
    <citation type="journal article" date="2021" name="PeerJ">
        <title>Extensive microbial diversity within the chicken gut microbiome revealed by metagenomics and culture.</title>
        <authorList>
            <person name="Gilroy R."/>
            <person name="Ravi A."/>
            <person name="Getino M."/>
            <person name="Pursley I."/>
            <person name="Horton D.L."/>
            <person name="Alikhan N.F."/>
            <person name="Baker D."/>
            <person name="Gharbi K."/>
            <person name="Hall N."/>
            <person name="Watson M."/>
            <person name="Adriaenssens E.M."/>
            <person name="Foster-Nyarko E."/>
            <person name="Jarju S."/>
            <person name="Secka A."/>
            <person name="Antonio M."/>
            <person name="Oren A."/>
            <person name="Chaudhuri R.R."/>
            <person name="La Ragione R."/>
            <person name="Hildebrand F."/>
            <person name="Pallen M.J."/>
        </authorList>
    </citation>
    <scope>NUCLEOTIDE SEQUENCE</scope>
    <source>
        <strain evidence="2">ChiHjej12B11-29160</strain>
    </source>
</reference>
<feature type="transmembrane region" description="Helical" evidence="1">
    <location>
        <begin position="5"/>
        <end position="26"/>
    </location>
</feature>
<keyword evidence="1" id="KW-0472">Membrane</keyword>